<dbReference type="Proteomes" id="UP000824782">
    <property type="component" value="Unassembled WGS sequence"/>
</dbReference>
<proteinExistence type="predicted"/>
<evidence type="ECO:0000313" key="2">
    <source>
        <dbReference type="EMBL" id="KAG8570431.1"/>
    </source>
</evidence>
<reference evidence="2" key="1">
    <citation type="thesis" date="2020" institute="ProQuest LLC" country="789 East Eisenhower Parkway, Ann Arbor, MI, USA">
        <title>Comparative Genomics and Chromosome Evolution.</title>
        <authorList>
            <person name="Mudd A.B."/>
        </authorList>
    </citation>
    <scope>NUCLEOTIDE SEQUENCE</scope>
    <source>
        <strain evidence="2">237g6f4</strain>
        <tissue evidence="2">Blood</tissue>
    </source>
</reference>
<sequence length="88" mass="9856">MGGVGPDHMVDARNGADLSGPGTLGRQARANYHERTTCIPPRRNEDRGLWATQCPVTDTCTDERQHWKLSPAYAKLIRVDWPLILSEK</sequence>
<evidence type="ECO:0000256" key="1">
    <source>
        <dbReference type="SAM" id="MobiDB-lite"/>
    </source>
</evidence>
<comment type="caution">
    <text evidence="2">The sequence shown here is derived from an EMBL/GenBank/DDBJ whole genome shotgun (WGS) entry which is preliminary data.</text>
</comment>
<organism evidence="2 3">
    <name type="scientific">Engystomops pustulosus</name>
    <name type="common">Tungara frog</name>
    <name type="synonym">Physalaemus pustulosus</name>
    <dbReference type="NCBI Taxonomy" id="76066"/>
    <lineage>
        <taxon>Eukaryota</taxon>
        <taxon>Metazoa</taxon>
        <taxon>Chordata</taxon>
        <taxon>Craniata</taxon>
        <taxon>Vertebrata</taxon>
        <taxon>Euteleostomi</taxon>
        <taxon>Amphibia</taxon>
        <taxon>Batrachia</taxon>
        <taxon>Anura</taxon>
        <taxon>Neobatrachia</taxon>
        <taxon>Hyloidea</taxon>
        <taxon>Leptodactylidae</taxon>
        <taxon>Leiuperinae</taxon>
        <taxon>Engystomops</taxon>
    </lineage>
</organism>
<feature type="region of interest" description="Disordered" evidence="1">
    <location>
        <begin position="1"/>
        <end position="36"/>
    </location>
</feature>
<name>A0AAV7BCW5_ENGPU</name>
<dbReference type="EMBL" id="WNYA01000005">
    <property type="protein sequence ID" value="KAG8570431.1"/>
    <property type="molecule type" value="Genomic_DNA"/>
</dbReference>
<accession>A0AAV7BCW5</accession>
<gene>
    <name evidence="2" type="ORF">GDO81_011269</name>
</gene>
<protein>
    <submittedName>
        <fullName evidence="2">Uncharacterized protein</fullName>
    </submittedName>
</protein>
<dbReference type="AlphaFoldDB" id="A0AAV7BCW5"/>
<evidence type="ECO:0000313" key="3">
    <source>
        <dbReference type="Proteomes" id="UP000824782"/>
    </source>
</evidence>
<keyword evidence="3" id="KW-1185">Reference proteome</keyword>